<dbReference type="PANTHER" id="PTHR43178:SF2">
    <property type="entry name" value="DIHYDROLIPOYLLYSINE-RESIDUE ACETYLTRANSFERASE COMPONENT OF PYRUVATE DEHYDROGENASE COMPLEX"/>
    <property type="match status" value="1"/>
</dbReference>
<organism evidence="5 6">
    <name type="scientific">Paraburkholderia unamae</name>
    <dbReference type="NCBI Taxonomy" id="219649"/>
    <lineage>
        <taxon>Bacteria</taxon>
        <taxon>Pseudomonadati</taxon>
        <taxon>Pseudomonadota</taxon>
        <taxon>Betaproteobacteria</taxon>
        <taxon>Burkholderiales</taxon>
        <taxon>Burkholderiaceae</taxon>
        <taxon>Paraburkholderia</taxon>
    </lineage>
</organism>
<proteinExistence type="predicted"/>
<dbReference type="PANTHER" id="PTHR43178">
    <property type="entry name" value="DIHYDROLIPOAMIDE ACETYLTRANSFERASE COMPONENT OF PYRUVATE DEHYDROGENASE COMPLEX"/>
    <property type="match status" value="1"/>
</dbReference>
<keyword evidence="6" id="KW-1185">Reference proteome</keyword>
<dbReference type="InterPro" id="IPR050743">
    <property type="entry name" value="2-oxoacid_DH_E2_comp"/>
</dbReference>
<evidence type="ECO:0000313" key="6">
    <source>
        <dbReference type="Proteomes" id="UP000245712"/>
    </source>
</evidence>
<dbReference type="Pfam" id="PF00198">
    <property type="entry name" value="2-oxoacid_dh"/>
    <property type="match status" value="1"/>
</dbReference>
<evidence type="ECO:0000256" key="2">
    <source>
        <dbReference type="ARBA" id="ARBA00022679"/>
    </source>
</evidence>
<dbReference type="InterPro" id="IPR023213">
    <property type="entry name" value="CAT-like_dom_sf"/>
</dbReference>
<gene>
    <name evidence="5" type="ORF">C7402_11789</name>
</gene>
<evidence type="ECO:0000256" key="3">
    <source>
        <dbReference type="ARBA" id="ARBA00023315"/>
    </source>
</evidence>
<sequence length="249" mass="26842">MSHTLELALPPWPDVDYAAFGEIETVPLSRIQKLGAGYLARNWVTIPHVTHQDEADITALEPVRKRLSEESGVKVTLLPFLIKAVAAGLARFPAFNASLDADGQTLVLKKYFHVGFAVDTPKGLIVPVVRDCERKSVVELASGIAALGARARDKGLPMADMVGGCMTVSSLGHIGGTGFTPIVNAPEVAILGVMRAQWKPQREGDGMSWRLMLPLSLSYDHRVLNGADVARFAAHLADMLAKPESFPLL</sequence>
<protein>
    <submittedName>
        <fullName evidence="5">Pyruvate dehydrogenase E2 component (Dihydrolipoamide acetyltransferase)</fullName>
    </submittedName>
</protein>
<evidence type="ECO:0000313" key="5">
    <source>
        <dbReference type="EMBL" id="PVX75677.1"/>
    </source>
</evidence>
<feature type="domain" description="2-oxoacid dehydrogenase acyltransferase catalytic" evidence="4">
    <location>
        <begin position="22"/>
        <end position="245"/>
    </location>
</feature>
<dbReference type="InterPro" id="IPR001078">
    <property type="entry name" value="2-oxoacid_DH_actylTfrase"/>
</dbReference>
<name>A0ABX5KGS3_9BURK</name>
<keyword evidence="2" id="KW-0808">Transferase</keyword>
<dbReference type="SUPFAM" id="SSF52777">
    <property type="entry name" value="CoA-dependent acyltransferases"/>
    <property type="match status" value="1"/>
</dbReference>
<accession>A0ABX5KGS3</accession>
<comment type="caution">
    <text evidence="5">The sequence shown here is derived from an EMBL/GenBank/DDBJ whole genome shotgun (WGS) entry which is preliminary data.</text>
</comment>
<dbReference type="RefSeq" id="WP_112173732.1">
    <property type="nucleotide sequence ID" value="NZ_QEOB01000017.1"/>
</dbReference>
<dbReference type="Proteomes" id="UP000245712">
    <property type="component" value="Unassembled WGS sequence"/>
</dbReference>
<evidence type="ECO:0000256" key="1">
    <source>
        <dbReference type="ARBA" id="ARBA00001938"/>
    </source>
</evidence>
<comment type="cofactor">
    <cofactor evidence="1">
        <name>(R)-lipoate</name>
        <dbReference type="ChEBI" id="CHEBI:83088"/>
    </cofactor>
</comment>
<keyword evidence="3" id="KW-0012">Acyltransferase</keyword>
<dbReference type="Gene3D" id="3.30.559.10">
    <property type="entry name" value="Chloramphenicol acetyltransferase-like domain"/>
    <property type="match status" value="1"/>
</dbReference>
<reference evidence="5 6" key="1">
    <citation type="submission" date="2018-05" db="EMBL/GenBank/DDBJ databases">
        <title>Genomic Encyclopedia of Type Strains, Phase IV (KMG-V): Genome sequencing to study the core and pangenomes of soil and plant-associated prokaryotes.</title>
        <authorList>
            <person name="Whitman W."/>
        </authorList>
    </citation>
    <scope>NUCLEOTIDE SEQUENCE [LARGE SCALE GENOMIC DNA]</scope>
    <source>
        <strain evidence="5 6">SCZa-39</strain>
    </source>
</reference>
<evidence type="ECO:0000259" key="4">
    <source>
        <dbReference type="Pfam" id="PF00198"/>
    </source>
</evidence>
<dbReference type="EMBL" id="QEOB01000017">
    <property type="protein sequence ID" value="PVX75677.1"/>
    <property type="molecule type" value="Genomic_DNA"/>
</dbReference>
<keyword evidence="5" id="KW-0670">Pyruvate</keyword>